<dbReference type="InterPro" id="IPR007867">
    <property type="entry name" value="GMC_OxRtase_C"/>
</dbReference>
<dbReference type="PROSITE" id="PS00623">
    <property type="entry name" value="GMC_OXRED_1"/>
    <property type="match status" value="1"/>
</dbReference>
<dbReference type="AlphaFoldDB" id="A0A3N4KCJ7"/>
<keyword evidence="2 3" id="KW-0274">FAD</keyword>
<dbReference type="EMBL" id="ML119166">
    <property type="protein sequence ID" value="RPB08243.1"/>
    <property type="molecule type" value="Genomic_DNA"/>
</dbReference>
<dbReference type="InterPro" id="IPR012132">
    <property type="entry name" value="GMC_OxRdtase"/>
</dbReference>
<feature type="binding site" evidence="2">
    <location>
        <begin position="562"/>
        <end position="563"/>
    </location>
    <ligand>
        <name>FAD</name>
        <dbReference type="ChEBI" id="CHEBI:57692"/>
    </ligand>
</feature>
<evidence type="ECO:0000313" key="6">
    <source>
        <dbReference type="EMBL" id="RPB08243.1"/>
    </source>
</evidence>
<feature type="domain" description="Glucose-methanol-choline oxidoreductase N-terminal" evidence="5">
    <location>
        <begin position="271"/>
        <end position="285"/>
    </location>
</feature>
<dbReference type="SUPFAM" id="SSF51905">
    <property type="entry name" value="FAD/NAD(P)-binding domain"/>
    <property type="match status" value="1"/>
</dbReference>
<protein>
    <submittedName>
        <fullName evidence="6">Alcohol oxidase</fullName>
    </submittedName>
</protein>
<evidence type="ECO:0000259" key="5">
    <source>
        <dbReference type="PROSITE" id="PS00624"/>
    </source>
</evidence>
<keyword evidence="3" id="KW-0285">Flavoprotein</keyword>
<dbReference type="PANTHER" id="PTHR11552">
    <property type="entry name" value="GLUCOSE-METHANOL-CHOLINE GMC OXIDOREDUCTASE"/>
    <property type="match status" value="1"/>
</dbReference>
<dbReference type="GO" id="GO:0050660">
    <property type="term" value="F:flavin adenine dinucleotide binding"/>
    <property type="evidence" value="ECO:0007669"/>
    <property type="project" value="InterPro"/>
</dbReference>
<dbReference type="InParanoid" id="A0A3N4KCJ7"/>
<dbReference type="GO" id="GO:0016614">
    <property type="term" value="F:oxidoreductase activity, acting on CH-OH group of donors"/>
    <property type="evidence" value="ECO:0007669"/>
    <property type="project" value="InterPro"/>
</dbReference>
<evidence type="ECO:0000313" key="7">
    <source>
        <dbReference type="Proteomes" id="UP000277580"/>
    </source>
</evidence>
<comment type="similarity">
    <text evidence="1 3">Belongs to the GMC oxidoreductase family.</text>
</comment>
<feature type="domain" description="Glucose-methanol-choline oxidoreductase N-terminal" evidence="4">
    <location>
        <begin position="87"/>
        <end position="110"/>
    </location>
</feature>
<evidence type="ECO:0000256" key="3">
    <source>
        <dbReference type="RuleBase" id="RU003968"/>
    </source>
</evidence>
<evidence type="ECO:0000256" key="2">
    <source>
        <dbReference type="PIRSR" id="PIRSR000137-2"/>
    </source>
</evidence>
<feature type="binding site" evidence="2">
    <location>
        <position position="227"/>
    </location>
    <ligand>
        <name>FAD</name>
        <dbReference type="ChEBI" id="CHEBI:57692"/>
    </ligand>
</feature>
<organism evidence="6 7">
    <name type="scientific">Morchella conica CCBAS932</name>
    <dbReference type="NCBI Taxonomy" id="1392247"/>
    <lineage>
        <taxon>Eukaryota</taxon>
        <taxon>Fungi</taxon>
        <taxon>Dikarya</taxon>
        <taxon>Ascomycota</taxon>
        <taxon>Pezizomycotina</taxon>
        <taxon>Pezizomycetes</taxon>
        <taxon>Pezizales</taxon>
        <taxon>Morchellaceae</taxon>
        <taxon>Morchella</taxon>
    </lineage>
</organism>
<dbReference type="SUPFAM" id="SSF54373">
    <property type="entry name" value="FAD-linked reductases, C-terminal domain"/>
    <property type="match status" value="1"/>
</dbReference>
<dbReference type="PROSITE" id="PS00624">
    <property type="entry name" value="GMC_OXRED_2"/>
    <property type="match status" value="1"/>
</dbReference>
<dbReference type="PANTHER" id="PTHR11552:SF78">
    <property type="entry name" value="GLUCOSE-METHANOL-CHOLINE OXIDOREDUCTASE N-TERMINAL DOMAIN-CONTAINING PROTEIN"/>
    <property type="match status" value="1"/>
</dbReference>
<keyword evidence="7" id="KW-1185">Reference proteome</keyword>
<dbReference type="STRING" id="1392247.A0A3N4KCJ7"/>
<dbReference type="Gene3D" id="3.50.50.60">
    <property type="entry name" value="FAD/NAD(P)-binding domain"/>
    <property type="match status" value="2"/>
</dbReference>
<comment type="cofactor">
    <cofactor evidence="2">
        <name>FAD</name>
        <dbReference type="ChEBI" id="CHEBI:57692"/>
    </cofactor>
</comment>
<gene>
    <name evidence="6" type="ORF">P167DRAFT_512459</name>
</gene>
<dbReference type="Gene3D" id="3.30.560.10">
    <property type="entry name" value="Glucose Oxidase, domain 3"/>
    <property type="match status" value="1"/>
</dbReference>
<dbReference type="InterPro" id="IPR000172">
    <property type="entry name" value="GMC_OxRdtase_N"/>
</dbReference>
<dbReference type="InterPro" id="IPR036188">
    <property type="entry name" value="FAD/NAD-bd_sf"/>
</dbReference>
<name>A0A3N4KCJ7_9PEZI</name>
<dbReference type="Pfam" id="PF05199">
    <property type="entry name" value="GMC_oxred_C"/>
    <property type="match status" value="1"/>
</dbReference>
<evidence type="ECO:0000256" key="1">
    <source>
        <dbReference type="ARBA" id="ARBA00010790"/>
    </source>
</evidence>
<dbReference type="PROSITE" id="PS51257">
    <property type="entry name" value="PROKAR_LIPOPROTEIN"/>
    <property type="match status" value="1"/>
</dbReference>
<dbReference type="Proteomes" id="UP000277580">
    <property type="component" value="Unassembled WGS sequence"/>
</dbReference>
<dbReference type="Pfam" id="PF00732">
    <property type="entry name" value="GMC_oxred_N"/>
    <property type="match status" value="1"/>
</dbReference>
<reference evidence="6 7" key="1">
    <citation type="journal article" date="2018" name="Nat. Ecol. Evol.">
        <title>Pezizomycetes genomes reveal the molecular basis of ectomycorrhizal truffle lifestyle.</title>
        <authorList>
            <person name="Murat C."/>
            <person name="Payen T."/>
            <person name="Noel B."/>
            <person name="Kuo A."/>
            <person name="Morin E."/>
            <person name="Chen J."/>
            <person name="Kohler A."/>
            <person name="Krizsan K."/>
            <person name="Balestrini R."/>
            <person name="Da Silva C."/>
            <person name="Montanini B."/>
            <person name="Hainaut M."/>
            <person name="Levati E."/>
            <person name="Barry K.W."/>
            <person name="Belfiori B."/>
            <person name="Cichocki N."/>
            <person name="Clum A."/>
            <person name="Dockter R.B."/>
            <person name="Fauchery L."/>
            <person name="Guy J."/>
            <person name="Iotti M."/>
            <person name="Le Tacon F."/>
            <person name="Lindquist E.A."/>
            <person name="Lipzen A."/>
            <person name="Malagnac F."/>
            <person name="Mello A."/>
            <person name="Molinier V."/>
            <person name="Miyauchi S."/>
            <person name="Poulain J."/>
            <person name="Riccioni C."/>
            <person name="Rubini A."/>
            <person name="Sitrit Y."/>
            <person name="Splivallo R."/>
            <person name="Traeger S."/>
            <person name="Wang M."/>
            <person name="Zifcakova L."/>
            <person name="Wipf D."/>
            <person name="Zambonelli A."/>
            <person name="Paolocci F."/>
            <person name="Nowrousian M."/>
            <person name="Ottonello S."/>
            <person name="Baldrian P."/>
            <person name="Spatafora J.W."/>
            <person name="Henrissat B."/>
            <person name="Nagy L.G."/>
            <person name="Aury J.M."/>
            <person name="Wincker P."/>
            <person name="Grigoriev I.V."/>
            <person name="Bonfante P."/>
            <person name="Martin F.M."/>
        </authorList>
    </citation>
    <scope>NUCLEOTIDE SEQUENCE [LARGE SCALE GENOMIC DNA]</scope>
    <source>
        <strain evidence="6 7">CCBAS932</strain>
    </source>
</reference>
<dbReference type="PIRSF" id="PIRSF000137">
    <property type="entry name" value="Alcohol_oxidase"/>
    <property type="match status" value="1"/>
</dbReference>
<evidence type="ECO:0000259" key="4">
    <source>
        <dbReference type="PROSITE" id="PS00623"/>
    </source>
</evidence>
<proteinExistence type="inferred from homology"/>
<sequence>MSPPKEVDVIVVGGGAAGCIVAGRLAQADPNLEILIVEGGKNNLNDPQVRQPAMFLSHLAPTSTTAKFYAGRHSELLGGRSPIVPTGNMLGGGSSINFMMYTRASKSDYDDWKTEGWSADDLIPLLKKMESYNLENPDPKIHGFDGPLAVCHGASPAPNTEEFLQAAQDMGYKVVDDIQDLESAHAFERWGKWINPKTGFRSDTAHNYVHPVMEKNSNLHLLCDSKVSKVVIENGKATGVEYVPFSPPAEGAPKPVPQSVTARKLVVVSAGSLGSPTVLERSGVGAREILEKAGVECKVDLPGVGENYQDHNLILPAYRVAPETKTHDDFLRGIPEVHAQGLKDLEEAKGIYTTNFIDAGGKLRPSEEEIEAMGPEFRKFWNEYFKDAPDKPVMFAGLVNAFLGDHSLLPGGKYVTIGTYLEYPASRGSIHITSADPYVEADFDPAYLSHPADLGPNIWGYKLGRELVRRMPCYRGEVVALHPKFSATSPARAVEIDIDTSRELQGDKGVTAGVVVSGNVAAQNEVTSEPLDKKKPIENLVYSEEDDKAVEQWMRENIGTTWHSLGTNAMKPREEGGVVDAKLNVHGVENLKVIDLSIAPGNVGSNTYSTALVIGEKGAILAGEHLGITIGLTN</sequence>
<dbReference type="OrthoDB" id="269227at2759"/>
<accession>A0A3N4KCJ7</accession>